<feature type="transmembrane region" description="Helical" evidence="17">
    <location>
        <begin position="1140"/>
        <end position="1161"/>
    </location>
</feature>
<feature type="domain" description="P-type ATPase N-terminal" evidence="19">
    <location>
        <begin position="31"/>
        <end position="86"/>
    </location>
</feature>
<dbReference type="Pfam" id="PF13246">
    <property type="entry name" value="Cation_ATPase"/>
    <property type="match status" value="1"/>
</dbReference>
<feature type="binding site" evidence="15">
    <location>
        <position position="658"/>
    </location>
    <ligand>
        <name>ATP</name>
        <dbReference type="ChEBI" id="CHEBI:30616"/>
    </ligand>
</feature>
<evidence type="ECO:0000256" key="2">
    <source>
        <dbReference type="ARBA" id="ARBA00008109"/>
    </source>
</evidence>
<feature type="binding site" evidence="15">
    <location>
        <position position="738"/>
    </location>
    <ligand>
        <name>ATP</name>
        <dbReference type="ChEBI" id="CHEBI:30616"/>
    </ligand>
</feature>
<dbReference type="InterPro" id="IPR001757">
    <property type="entry name" value="P_typ_ATPase"/>
</dbReference>
<dbReference type="STRING" id="1555241.A0A4P9X6L9"/>
<dbReference type="GO" id="GO:0012505">
    <property type="term" value="C:endomembrane system"/>
    <property type="evidence" value="ECO:0007669"/>
    <property type="project" value="UniProtKB-SubCell"/>
</dbReference>
<dbReference type="InterPro" id="IPR023298">
    <property type="entry name" value="ATPase_P-typ_TM_dom_sf"/>
</dbReference>
<evidence type="ECO:0000256" key="4">
    <source>
        <dbReference type="ARBA" id="ARBA00022692"/>
    </source>
</evidence>
<dbReference type="InterPro" id="IPR032630">
    <property type="entry name" value="P_typ_ATPase_c"/>
</dbReference>
<keyword evidence="9 17" id="KW-1278">Translocase</keyword>
<dbReference type="Proteomes" id="UP000274922">
    <property type="component" value="Unassembled WGS sequence"/>
</dbReference>
<keyword evidence="4 17" id="KW-0812">Transmembrane</keyword>
<feature type="non-terminal residue" evidence="21">
    <location>
        <position position="1179"/>
    </location>
</feature>
<dbReference type="InterPro" id="IPR032631">
    <property type="entry name" value="P-type_ATPase_N"/>
</dbReference>
<dbReference type="SUPFAM" id="SSF56784">
    <property type="entry name" value="HAD-like"/>
    <property type="match status" value="1"/>
</dbReference>
<dbReference type="PANTHER" id="PTHR24092:SF180">
    <property type="entry name" value="PHOSPHOLIPID-TRANSPORTING ATPASE DNF1-RELATED"/>
    <property type="match status" value="1"/>
</dbReference>
<feature type="binding site" evidence="15">
    <location>
        <position position="868"/>
    </location>
    <ligand>
        <name>ATP</name>
        <dbReference type="ChEBI" id="CHEBI:30616"/>
    </ligand>
</feature>
<organism evidence="21 22">
    <name type="scientific">Caulochytrium protostelioides</name>
    <dbReference type="NCBI Taxonomy" id="1555241"/>
    <lineage>
        <taxon>Eukaryota</taxon>
        <taxon>Fungi</taxon>
        <taxon>Fungi incertae sedis</taxon>
        <taxon>Chytridiomycota</taxon>
        <taxon>Chytridiomycota incertae sedis</taxon>
        <taxon>Chytridiomycetes</taxon>
        <taxon>Caulochytriales</taxon>
        <taxon>Caulochytriaceae</taxon>
        <taxon>Caulochytrium</taxon>
    </lineage>
</organism>
<keyword evidence="3" id="KW-0813">Transport</keyword>
<dbReference type="SUPFAM" id="SSF81653">
    <property type="entry name" value="Calcium ATPase, transduction domain A"/>
    <property type="match status" value="1"/>
</dbReference>
<dbReference type="SUPFAM" id="SSF81660">
    <property type="entry name" value="Metal cation-transporting ATPase, ATP-binding domain N"/>
    <property type="match status" value="1"/>
</dbReference>
<feature type="transmembrane region" description="Helical" evidence="17">
    <location>
        <begin position="388"/>
        <end position="409"/>
    </location>
</feature>
<dbReference type="SFLD" id="SFLDF00027">
    <property type="entry name" value="p-type_atpase"/>
    <property type="match status" value="1"/>
</dbReference>
<feature type="binding site" evidence="16">
    <location>
        <position position="888"/>
    </location>
    <ligand>
        <name>Mg(2+)</name>
        <dbReference type="ChEBI" id="CHEBI:18420"/>
    </ligand>
</feature>
<dbReference type="Gene3D" id="2.70.150.10">
    <property type="entry name" value="Calcium-transporting ATPase, cytoplasmic transduction domain A"/>
    <property type="match status" value="1"/>
</dbReference>
<dbReference type="InterPro" id="IPR044492">
    <property type="entry name" value="P_typ_ATPase_HD_dom"/>
</dbReference>
<feature type="transmembrane region" description="Helical" evidence="17">
    <location>
        <begin position="338"/>
        <end position="359"/>
    </location>
</feature>
<keyword evidence="5 16" id="KW-0479">Metal-binding</keyword>
<dbReference type="Pfam" id="PF16212">
    <property type="entry name" value="PhoLip_ATPase_C"/>
    <property type="match status" value="1"/>
</dbReference>
<keyword evidence="22" id="KW-1185">Reference proteome</keyword>
<feature type="transmembrane region" description="Helical" evidence="17">
    <location>
        <begin position="84"/>
        <end position="103"/>
    </location>
</feature>
<dbReference type="GO" id="GO:0005524">
    <property type="term" value="F:ATP binding"/>
    <property type="evidence" value="ECO:0007669"/>
    <property type="project" value="UniProtKB-UniRule"/>
</dbReference>
<keyword evidence="8 16" id="KW-0460">Magnesium</keyword>
<proteinExistence type="inferred from homology"/>
<dbReference type="GO" id="GO:0000287">
    <property type="term" value="F:magnesium ion binding"/>
    <property type="evidence" value="ECO:0007669"/>
    <property type="project" value="UniProtKB-UniRule"/>
</dbReference>
<dbReference type="GO" id="GO:0045332">
    <property type="term" value="P:phospholipid translocation"/>
    <property type="evidence" value="ECO:0007669"/>
    <property type="project" value="TreeGrafter"/>
</dbReference>
<comment type="catalytic activity">
    <reaction evidence="12 17">
        <text>ATP + H2O + phospholipidSide 1 = ADP + phosphate + phospholipidSide 2.</text>
        <dbReference type="EC" id="7.6.2.1"/>
    </reaction>
</comment>
<feature type="domain" description="P-type ATPase C-terminal" evidence="20">
    <location>
        <begin position="915"/>
        <end position="1167"/>
    </location>
</feature>
<feature type="binding site" evidence="15">
    <location>
        <position position="891"/>
    </location>
    <ligand>
        <name>ATP</name>
        <dbReference type="ChEBI" id="CHEBI:30616"/>
    </ligand>
</feature>
<dbReference type="GO" id="GO:0016887">
    <property type="term" value="F:ATP hydrolysis activity"/>
    <property type="evidence" value="ECO:0007669"/>
    <property type="project" value="InterPro"/>
</dbReference>
<dbReference type="Gene3D" id="3.40.50.1000">
    <property type="entry name" value="HAD superfamily/HAD-like"/>
    <property type="match status" value="1"/>
</dbReference>
<accession>A0A4P9X6L9</accession>
<evidence type="ECO:0000256" key="5">
    <source>
        <dbReference type="ARBA" id="ARBA00022723"/>
    </source>
</evidence>
<evidence type="ECO:0000259" key="20">
    <source>
        <dbReference type="Pfam" id="PF16212"/>
    </source>
</evidence>
<feature type="transmembrane region" description="Helical" evidence="17">
    <location>
        <begin position="1094"/>
        <end position="1114"/>
    </location>
</feature>
<evidence type="ECO:0000256" key="10">
    <source>
        <dbReference type="ARBA" id="ARBA00022989"/>
    </source>
</evidence>
<keyword evidence="7 15" id="KW-0067">ATP-binding</keyword>
<feature type="binding site" evidence="16">
    <location>
        <position position="892"/>
    </location>
    <ligand>
        <name>Mg(2+)</name>
        <dbReference type="ChEBI" id="CHEBI:18420"/>
    </ligand>
</feature>
<evidence type="ECO:0000256" key="6">
    <source>
        <dbReference type="ARBA" id="ARBA00022741"/>
    </source>
</evidence>
<comment type="similarity">
    <text evidence="2 17">Belongs to the cation transport ATPase (P-type) (TC 3.A.3) family. Type IV subfamily.</text>
</comment>
<sequence length="1179" mass="132927">FLQARTPAPTRRIRYNVDPTPDEFDATGYPKVAYANNAIQTSKYTPLTFLPRNLAEQFRKVANLFFLLLDVLQFLAVFNVANPFLSAVPLIIITALTAVKDGFEDWSRHKSDTFTNGQEAKRLQGDRFDNSNGRHLRPQQTEFIPQKSGLTGLHQRLSRRFHTRKQGHHGPKSHSGTGPMHWETCCWQDVHVGDVLLLTQDDPIPADLVVFATSNSESICYVETKNLDGETNLKIRHSLAETQELGDDPEKLVGFNAVIEVELPSPNLQTINGKISEAWEHKSPITINNILLRGCNLRNTDWVVGLVIYTGEESRLRLNAGKTPSKRSVIDKHMNKEVILNMGFLVAMCIVVAVMGDYYTQKHLQNLAPFIPATFAAEEYNRALQGVITFWSALITFQNLIPISLYLTVEIVKTLQSYFLYADEQMYYAMIDQPCKPRSWNLADDLGQIEYILSDKTGTLTRNQMELKQISCGGIIYEQEEPGVNDIDADKRSATTVNGQQHIRNPFTNVQLAHDLRHGPDVLQEQLHMFWLCLAICHTVLVSTKGATLNYQAQSPDEGALVQAAAEAGFALQSSAAGVCTIQVLGALQTWEILNVVEFNSDRKRMSVFVRRVDEPDTILLFCKGADSVIYDRLGGGQNASRQDLLIHLDNFAAQGLRTLCLSYKILTKEAYMTFAHAYNEASTSLGMRDQEMELVASAMERELQLLGATAIEDKLQEGVPNAVFKLRQSGLKIWVLTGDKVETAINIGFSSNLIDTEMEIILIRGNNGEKTHEEEQMSVWRQIHDAIMKFFPEQVGGVLNPPKETSHRERLKRSKHDASRINHNNCALVVDDLALHYALHPKASALFMSLATQCRTVFCCRVSPLQKAKVVELVKDYSGAMCLAIGDGANDVSMIQAAQVGVGISGGEEGQQAVMAADYSIAQFRFLERLLLVHGRWSYVRVSKLIFTFFFKNVIWIFPMFVFQFYSLSSSQLLYLYPYLLLYNLLLSSLPVIVLGVFEQDLWQEYIPYFPLTYAQGLEQKLVTFKEFLLVTFEAIYQSIVCFFIPMYALGEHATHRHDTLAGSLTRLSMVVCICSCLNANLYIAVRSNNWSWILVGIQLFGFFCLVVFTLIYSSLDWKATGGEPITGIAEDMFRLPHFWFSLVMTVFLSHLPRTLFAFIHSQIAPSDMDLAREIQKY</sequence>
<feature type="transmembrane region" description="Helical" evidence="17">
    <location>
        <begin position="1029"/>
        <end position="1049"/>
    </location>
</feature>
<feature type="binding site" evidence="15">
    <location>
        <position position="740"/>
    </location>
    <ligand>
        <name>ATP</name>
        <dbReference type="ChEBI" id="CHEBI:30616"/>
    </ligand>
</feature>
<keyword evidence="10 17" id="KW-1133">Transmembrane helix</keyword>
<dbReference type="AlphaFoldDB" id="A0A4P9X6L9"/>
<dbReference type="InterPro" id="IPR036412">
    <property type="entry name" value="HAD-like_sf"/>
</dbReference>
<evidence type="ECO:0000259" key="19">
    <source>
        <dbReference type="Pfam" id="PF16209"/>
    </source>
</evidence>
<dbReference type="SFLD" id="SFLDG00002">
    <property type="entry name" value="C1.7:_P-type_atpase_like"/>
    <property type="match status" value="1"/>
</dbReference>
<feature type="transmembrane region" description="Helical" evidence="17">
    <location>
        <begin position="979"/>
        <end position="999"/>
    </location>
</feature>
<dbReference type="EMBL" id="ML014197">
    <property type="protein sequence ID" value="RKP00818.1"/>
    <property type="molecule type" value="Genomic_DNA"/>
</dbReference>
<dbReference type="InterPro" id="IPR006539">
    <property type="entry name" value="P-type_ATPase_IV"/>
</dbReference>
<evidence type="ECO:0000256" key="17">
    <source>
        <dbReference type="RuleBase" id="RU362033"/>
    </source>
</evidence>
<keyword evidence="6 15" id="KW-0547">Nucleotide-binding</keyword>
<evidence type="ECO:0000256" key="7">
    <source>
        <dbReference type="ARBA" id="ARBA00022840"/>
    </source>
</evidence>
<evidence type="ECO:0000256" key="13">
    <source>
        <dbReference type="ARBA" id="ARBA00049128"/>
    </source>
</evidence>
<dbReference type="Pfam" id="PF16209">
    <property type="entry name" value="PhoLip_ATPase_N"/>
    <property type="match status" value="1"/>
</dbReference>
<evidence type="ECO:0000256" key="14">
    <source>
        <dbReference type="PIRSR" id="PIRSR606539-1"/>
    </source>
</evidence>
<dbReference type="EC" id="7.6.2.1" evidence="17"/>
<feature type="binding site" evidence="15">
    <location>
        <position position="599"/>
    </location>
    <ligand>
        <name>ATP</name>
        <dbReference type="ChEBI" id="CHEBI:30616"/>
    </ligand>
</feature>
<evidence type="ECO:0000256" key="16">
    <source>
        <dbReference type="PIRSR" id="PIRSR606539-3"/>
    </source>
</evidence>
<evidence type="ECO:0000313" key="21">
    <source>
        <dbReference type="EMBL" id="RKP00818.1"/>
    </source>
</evidence>
<dbReference type="InterPro" id="IPR023299">
    <property type="entry name" value="ATPase_P-typ_cyto_dom_N"/>
</dbReference>
<dbReference type="FunFam" id="3.40.50.1000:FF:000014">
    <property type="entry name" value="Phospholipid-transporting ATPase"/>
    <property type="match status" value="1"/>
</dbReference>
<dbReference type="NCBIfam" id="TIGR01652">
    <property type="entry name" value="ATPase-Plipid"/>
    <property type="match status" value="1"/>
</dbReference>
<evidence type="ECO:0000256" key="3">
    <source>
        <dbReference type="ARBA" id="ARBA00022448"/>
    </source>
</evidence>
<feature type="binding site" evidence="15">
    <location>
        <position position="892"/>
    </location>
    <ligand>
        <name>ATP</name>
        <dbReference type="ChEBI" id="CHEBI:30616"/>
    </ligand>
</feature>
<evidence type="ECO:0000256" key="12">
    <source>
        <dbReference type="ARBA" id="ARBA00034036"/>
    </source>
</evidence>
<gene>
    <name evidence="21" type="ORF">CXG81DRAFT_3170</name>
</gene>
<feature type="binding site" evidence="15">
    <location>
        <position position="624"/>
    </location>
    <ligand>
        <name>ATP</name>
        <dbReference type="ChEBI" id="CHEBI:30616"/>
    </ligand>
</feature>
<dbReference type="InterPro" id="IPR008250">
    <property type="entry name" value="ATPase_P-typ_transduc_dom_A_sf"/>
</dbReference>
<evidence type="ECO:0000256" key="15">
    <source>
        <dbReference type="PIRSR" id="PIRSR606539-2"/>
    </source>
</evidence>
<dbReference type="InterPro" id="IPR023214">
    <property type="entry name" value="HAD_sf"/>
</dbReference>
<evidence type="ECO:0000256" key="9">
    <source>
        <dbReference type="ARBA" id="ARBA00022967"/>
    </source>
</evidence>
<feature type="transmembrane region" description="Helical" evidence="17">
    <location>
        <begin position="946"/>
        <end position="967"/>
    </location>
</feature>
<dbReference type="OrthoDB" id="377733at2759"/>
<evidence type="ECO:0000256" key="8">
    <source>
        <dbReference type="ARBA" id="ARBA00022842"/>
    </source>
</evidence>
<feature type="binding site" evidence="15">
    <location>
        <position position="558"/>
    </location>
    <ligand>
        <name>ATP</name>
        <dbReference type="ChEBI" id="CHEBI:30616"/>
    </ligand>
</feature>
<dbReference type="SFLD" id="SFLDS00003">
    <property type="entry name" value="Haloacid_Dehalogenase"/>
    <property type="match status" value="1"/>
</dbReference>
<dbReference type="PRINTS" id="PR00119">
    <property type="entry name" value="CATATPASE"/>
</dbReference>
<dbReference type="SUPFAM" id="SSF81665">
    <property type="entry name" value="Calcium ATPase, transmembrane domain M"/>
    <property type="match status" value="1"/>
</dbReference>
<comment type="cofactor">
    <cofactor evidence="16">
        <name>Mg(2+)</name>
        <dbReference type="ChEBI" id="CHEBI:18420"/>
    </cofactor>
</comment>
<reference evidence="22" key="1">
    <citation type="journal article" date="2018" name="Nat. Microbiol.">
        <title>Leveraging single-cell genomics to expand the fungal tree of life.</title>
        <authorList>
            <person name="Ahrendt S.R."/>
            <person name="Quandt C.A."/>
            <person name="Ciobanu D."/>
            <person name="Clum A."/>
            <person name="Salamov A."/>
            <person name="Andreopoulos B."/>
            <person name="Cheng J.F."/>
            <person name="Woyke T."/>
            <person name="Pelin A."/>
            <person name="Henrissat B."/>
            <person name="Reynolds N.K."/>
            <person name="Benny G.L."/>
            <person name="Smith M.E."/>
            <person name="James T.Y."/>
            <person name="Grigoriev I.V."/>
        </authorList>
    </citation>
    <scope>NUCLEOTIDE SEQUENCE [LARGE SCALE GENOMIC DNA]</scope>
    <source>
        <strain evidence="22">ATCC 52028</strain>
    </source>
</reference>
<feature type="binding site" evidence="15">
    <location>
        <position position="862"/>
    </location>
    <ligand>
        <name>ATP</name>
        <dbReference type="ChEBI" id="CHEBI:30616"/>
    </ligand>
</feature>
<comment type="catalytic activity">
    <reaction evidence="13">
        <text>a 1,2-diacyl-sn-glycero-3-phosphoethanolamine(out) + ATP + H2O = a 1,2-diacyl-sn-glycero-3-phosphoethanolamine(in) + ADP + phosphate + H(+)</text>
        <dbReference type="Rhea" id="RHEA:66132"/>
        <dbReference type="ChEBI" id="CHEBI:15377"/>
        <dbReference type="ChEBI" id="CHEBI:15378"/>
        <dbReference type="ChEBI" id="CHEBI:30616"/>
        <dbReference type="ChEBI" id="CHEBI:43474"/>
        <dbReference type="ChEBI" id="CHEBI:64612"/>
        <dbReference type="ChEBI" id="CHEBI:456216"/>
    </reaction>
    <physiologicalReaction direction="left-to-right" evidence="13">
        <dbReference type="Rhea" id="RHEA:66133"/>
    </physiologicalReaction>
</comment>
<dbReference type="PROSITE" id="PS00154">
    <property type="entry name" value="ATPASE_E1_E2"/>
    <property type="match status" value="1"/>
</dbReference>
<name>A0A4P9X6L9_9FUNG</name>
<evidence type="ECO:0000313" key="22">
    <source>
        <dbReference type="Proteomes" id="UP000274922"/>
    </source>
</evidence>
<dbReference type="InterPro" id="IPR018303">
    <property type="entry name" value="ATPase_P-typ_P_site"/>
</dbReference>
<comment type="subcellular location">
    <subcellularLocation>
        <location evidence="1">Endomembrane system</location>
        <topology evidence="1">Multi-pass membrane protein</topology>
    </subcellularLocation>
    <subcellularLocation>
        <location evidence="17">Membrane</location>
        <topology evidence="17">Multi-pass membrane protein</topology>
    </subcellularLocation>
</comment>
<feature type="binding site" evidence="16">
    <location>
        <position position="455"/>
    </location>
    <ligand>
        <name>Mg(2+)</name>
        <dbReference type="ChEBI" id="CHEBI:18420"/>
    </ligand>
</feature>
<feature type="binding site" evidence="15">
    <location>
        <position position="455"/>
    </location>
    <ligand>
        <name>ATP</name>
        <dbReference type="ChEBI" id="CHEBI:30616"/>
    </ligand>
</feature>
<feature type="binding site" evidence="16">
    <location>
        <position position="457"/>
    </location>
    <ligand>
        <name>Mg(2+)</name>
        <dbReference type="ChEBI" id="CHEBI:18420"/>
    </ligand>
</feature>
<feature type="compositionally biased region" description="Polar residues" evidence="18">
    <location>
        <begin position="130"/>
        <end position="141"/>
    </location>
</feature>
<feature type="non-terminal residue" evidence="21">
    <location>
        <position position="1"/>
    </location>
</feature>
<feature type="compositionally biased region" description="Basic and acidic residues" evidence="18">
    <location>
        <begin position="119"/>
        <end position="129"/>
    </location>
</feature>
<feature type="transmembrane region" description="Helical" evidence="17">
    <location>
        <begin position="1069"/>
        <end position="1087"/>
    </location>
</feature>
<dbReference type="Gene3D" id="3.40.1110.10">
    <property type="entry name" value="Calcium-transporting ATPase, cytoplasmic domain N"/>
    <property type="match status" value="1"/>
</dbReference>
<feature type="active site" description="4-aspartylphosphate intermediate" evidence="14">
    <location>
        <position position="455"/>
    </location>
</feature>
<feature type="binding site" evidence="15">
    <location>
        <position position="456"/>
    </location>
    <ligand>
        <name>ATP</name>
        <dbReference type="ChEBI" id="CHEBI:30616"/>
    </ligand>
</feature>
<dbReference type="GO" id="GO:0140326">
    <property type="term" value="F:ATPase-coupled intramembrane lipid transporter activity"/>
    <property type="evidence" value="ECO:0007669"/>
    <property type="project" value="UniProtKB-EC"/>
</dbReference>
<feature type="binding site" evidence="15">
    <location>
        <position position="457"/>
    </location>
    <ligand>
        <name>ATP</name>
        <dbReference type="ChEBI" id="CHEBI:30616"/>
    </ligand>
</feature>
<dbReference type="NCBIfam" id="TIGR01494">
    <property type="entry name" value="ATPase_P-type"/>
    <property type="match status" value="1"/>
</dbReference>
<evidence type="ECO:0000256" key="1">
    <source>
        <dbReference type="ARBA" id="ARBA00004127"/>
    </source>
</evidence>
<keyword evidence="11 17" id="KW-0472">Membrane</keyword>
<protein>
    <recommendedName>
        <fullName evidence="17">Phospholipid-transporting ATPase</fullName>
        <ecNumber evidence="17">7.6.2.1</ecNumber>
    </recommendedName>
</protein>
<dbReference type="PANTHER" id="PTHR24092">
    <property type="entry name" value="PROBABLE PHOSPHOLIPID-TRANSPORTING ATPASE"/>
    <property type="match status" value="1"/>
</dbReference>
<feature type="region of interest" description="Disordered" evidence="18">
    <location>
        <begin position="114"/>
        <end position="141"/>
    </location>
</feature>
<feature type="binding site" evidence="15">
    <location>
        <position position="739"/>
    </location>
    <ligand>
        <name>ATP</name>
        <dbReference type="ChEBI" id="CHEBI:30616"/>
    </ligand>
</feature>
<evidence type="ECO:0000256" key="11">
    <source>
        <dbReference type="ARBA" id="ARBA00023136"/>
    </source>
</evidence>
<dbReference type="GO" id="GO:0005886">
    <property type="term" value="C:plasma membrane"/>
    <property type="evidence" value="ECO:0007669"/>
    <property type="project" value="TreeGrafter"/>
</dbReference>
<evidence type="ECO:0000256" key="18">
    <source>
        <dbReference type="SAM" id="MobiDB-lite"/>
    </source>
</evidence>